<evidence type="ECO:0000313" key="3">
    <source>
        <dbReference type="Proteomes" id="UP000230859"/>
    </source>
</evidence>
<evidence type="ECO:0000256" key="1">
    <source>
        <dbReference type="SAM" id="SignalP"/>
    </source>
</evidence>
<organism evidence="2 3">
    <name type="scientific">Candidatus Abzuiibacterium crystallinum</name>
    <dbReference type="NCBI Taxonomy" id="1974748"/>
    <lineage>
        <taxon>Bacteria</taxon>
        <taxon>Pseudomonadati</taxon>
        <taxon>Candidatus Omnitrophota</taxon>
        <taxon>Candidatus Abzuiibacterium</taxon>
    </lineage>
</organism>
<sequence>MQIIRRLAFAFALMLLCTNTAGWAGEFLTSVTGKIVKVSPREHELQVGEINASTGVLRILKIKLQFSTRFIGVQNLSDLKVDDMVLVDFEQAPGGQFLAQTIEAYPAAKTASADASSSDIDRATGLTW</sequence>
<gene>
    <name evidence="2" type="ORF">COV74_06375</name>
</gene>
<dbReference type="Proteomes" id="UP000230859">
    <property type="component" value="Unassembled WGS sequence"/>
</dbReference>
<dbReference type="EMBL" id="PCVY01000053">
    <property type="protein sequence ID" value="PIQ86054.1"/>
    <property type="molecule type" value="Genomic_DNA"/>
</dbReference>
<feature type="chain" id="PRO_5013547124" description="DUF5666 domain-containing protein" evidence="1">
    <location>
        <begin position="25"/>
        <end position="128"/>
    </location>
</feature>
<dbReference type="AlphaFoldDB" id="A0A2H0LQU9"/>
<proteinExistence type="predicted"/>
<keyword evidence="1" id="KW-0732">Signal</keyword>
<evidence type="ECO:0008006" key="4">
    <source>
        <dbReference type="Google" id="ProtNLM"/>
    </source>
</evidence>
<name>A0A2H0LQU9_9BACT</name>
<feature type="signal peptide" evidence="1">
    <location>
        <begin position="1"/>
        <end position="24"/>
    </location>
</feature>
<evidence type="ECO:0000313" key="2">
    <source>
        <dbReference type="EMBL" id="PIQ86054.1"/>
    </source>
</evidence>
<reference evidence="2 3" key="1">
    <citation type="submission" date="2017-09" db="EMBL/GenBank/DDBJ databases">
        <title>Depth-based differentiation of microbial function through sediment-hosted aquifers and enrichment of novel symbionts in the deep terrestrial subsurface.</title>
        <authorList>
            <person name="Probst A.J."/>
            <person name="Ladd B."/>
            <person name="Jarett J.K."/>
            <person name="Geller-Mcgrath D.E."/>
            <person name="Sieber C.M."/>
            <person name="Emerson J.B."/>
            <person name="Anantharaman K."/>
            <person name="Thomas B.C."/>
            <person name="Malmstrom R."/>
            <person name="Stieglmeier M."/>
            <person name="Klingl A."/>
            <person name="Woyke T."/>
            <person name="Ryan C.M."/>
            <person name="Banfield J.F."/>
        </authorList>
    </citation>
    <scope>NUCLEOTIDE SEQUENCE [LARGE SCALE GENOMIC DNA]</scope>
    <source>
        <strain evidence="2">CG11_big_fil_rev_8_21_14_0_20_45_26</strain>
    </source>
</reference>
<protein>
    <recommendedName>
        <fullName evidence="4">DUF5666 domain-containing protein</fullName>
    </recommendedName>
</protein>
<accession>A0A2H0LQU9</accession>
<comment type="caution">
    <text evidence="2">The sequence shown here is derived from an EMBL/GenBank/DDBJ whole genome shotgun (WGS) entry which is preliminary data.</text>
</comment>